<evidence type="ECO:0000313" key="2">
    <source>
        <dbReference type="EMBL" id="GAA2175805.1"/>
    </source>
</evidence>
<sequence>MQQRALAVAIAAIAVILSGCAPSQTVDLATVFDTEANDVLTSQRDATDELCDGSSNPCIQALTSDQASIFSYASTEDALHHAERDDSVIADVFLVRWQDDAPAAGRVYVESLLGDAHSSD</sequence>
<name>A0ABP5MS08_9MICO</name>
<evidence type="ECO:0000256" key="1">
    <source>
        <dbReference type="SAM" id="SignalP"/>
    </source>
</evidence>
<gene>
    <name evidence="2" type="ORF">GCM10009846_27120</name>
</gene>
<protein>
    <submittedName>
        <fullName evidence="2">Uncharacterized protein</fullName>
    </submittedName>
</protein>
<dbReference type="Proteomes" id="UP001501599">
    <property type="component" value="Unassembled WGS sequence"/>
</dbReference>
<dbReference type="PROSITE" id="PS51257">
    <property type="entry name" value="PROKAR_LIPOPROTEIN"/>
    <property type="match status" value="1"/>
</dbReference>
<organism evidence="2 3">
    <name type="scientific">Agrococcus versicolor</name>
    <dbReference type="NCBI Taxonomy" id="501482"/>
    <lineage>
        <taxon>Bacteria</taxon>
        <taxon>Bacillati</taxon>
        <taxon>Actinomycetota</taxon>
        <taxon>Actinomycetes</taxon>
        <taxon>Micrococcales</taxon>
        <taxon>Microbacteriaceae</taxon>
        <taxon>Agrococcus</taxon>
    </lineage>
</organism>
<keyword evidence="3" id="KW-1185">Reference proteome</keyword>
<feature type="chain" id="PRO_5046062952" evidence="1">
    <location>
        <begin position="24"/>
        <end position="120"/>
    </location>
</feature>
<feature type="signal peptide" evidence="1">
    <location>
        <begin position="1"/>
        <end position="23"/>
    </location>
</feature>
<dbReference type="RefSeq" id="WP_344344531.1">
    <property type="nucleotide sequence ID" value="NZ_BAAAQT010000008.1"/>
</dbReference>
<reference evidence="3" key="1">
    <citation type="journal article" date="2019" name="Int. J. Syst. Evol. Microbiol.">
        <title>The Global Catalogue of Microorganisms (GCM) 10K type strain sequencing project: providing services to taxonomists for standard genome sequencing and annotation.</title>
        <authorList>
            <consortium name="The Broad Institute Genomics Platform"/>
            <consortium name="The Broad Institute Genome Sequencing Center for Infectious Disease"/>
            <person name="Wu L."/>
            <person name="Ma J."/>
        </authorList>
    </citation>
    <scope>NUCLEOTIDE SEQUENCE [LARGE SCALE GENOMIC DNA]</scope>
    <source>
        <strain evidence="3">JCM 16026</strain>
    </source>
</reference>
<comment type="caution">
    <text evidence="2">The sequence shown here is derived from an EMBL/GenBank/DDBJ whole genome shotgun (WGS) entry which is preliminary data.</text>
</comment>
<dbReference type="EMBL" id="BAAAQT010000008">
    <property type="protein sequence ID" value="GAA2175805.1"/>
    <property type="molecule type" value="Genomic_DNA"/>
</dbReference>
<keyword evidence="1" id="KW-0732">Signal</keyword>
<evidence type="ECO:0000313" key="3">
    <source>
        <dbReference type="Proteomes" id="UP001501599"/>
    </source>
</evidence>
<proteinExistence type="predicted"/>
<accession>A0ABP5MS08</accession>